<dbReference type="SUPFAM" id="SSF53098">
    <property type="entry name" value="Ribonuclease H-like"/>
    <property type="match status" value="1"/>
</dbReference>
<evidence type="ECO:0000256" key="1">
    <source>
        <dbReference type="ARBA" id="ARBA00004123"/>
    </source>
</evidence>
<dbReference type="Gene3D" id="3.30.420.10">
    <property type="entry name" value="Ribonuclease H-like superfamily/Ribonuclease H"/>
    <property type="match status" value="1"/>
</dbReference>
<comment type="caution">
    <text evidence="6">The sequence shown here is derived from an EMBL/GenBank/DDBJ whole genome shotgun (WGS) entry which is preliminary data.</text>
</comment>
<keyword evidence="4" id="KW-0378">Hydrolase</keyword>
<reference evidence="6 7" key="1">
    <citation type="journal article" date="2023" name="BMC Biol.">
        <title>The compact genome of the sponge Oopsacas minuta (Hexactinellida) is lacking key metazoan core genes.</title>
        <authorList>
            <person name="Santini S."/>
            <person name="Schenkelaars Q."/>
            <person name="Jourda C."/>
            <person name="Duchesne M."/>
            <person name="Belahbib H."/>
            <person name="Rocher C."/>
            <person name="Selva M."/>
            <person name="Riesgo A."/>
            <person name="Vervoort M."/>
            <person name="Leys S.P."/>
            <person name="Kodjabachian L."/>
            <person name="Le Bivic A."/>
            <person name="Borchiellini C."/>
            <person name="Claverie J.M."/>
            <person name="Renard E."/>
        </authorList>
    </citation>
    <scope>NUCLEOTIDE SEQUENCE [LARGE SCALE GENOMIC DNA]</scope>
    <source>
        <strain evidence="6">SPO-2</strain>
    </source>
</reference>
<gene>
    <name evidence="6" type="ORF">LOD99_13142</name>
</gene>
<evidence type="ECO:0000256" key="5">
    <source>
        <dbReference type="ARBA" id="ARBA00023242"/>
    </source>
</evidence>
<keyword evidence="3" id="KW-0540">Nuclease</keyword>
<dbReference type="GO" id="GO:0003676">
    <property type="term" value="F:nucleic acid binding"/>
    <property type="evidence" value="ECO:0007669"/>
    <property type="project" value="InterPro"/>
</dbReference>
<keyword evidence="5" id="KW-0539">Nucleus</keyword>
<dbReference type="InterPro" id="IPR047021">
    <property type="entry name" value="REXO1/3/4-like"/>
</dbReference>
<dbReference type="PANTHER" id="PTHR12801">
    <property type="entry name" value="RNA EXONUCLEASE REXO1 / RECO3 FAMILY MEMBER-RELATED"/>
    <property type="match status" value="1"/>
</dbReference>
<sequence length="240" mass="27225">MKLCVSHIIDTTFLFTPTSTPTFKPSLRFLAKEVLNKTIQTSPCGHDSIEDAKVCMELLLTKLQRGPEYSVSWHEDKRSIVDYMGYCGVNSLLVDHQALLGKHVKTQNVKCSFAIGDDSIVSNTIEGLNSKSYDFIWLQMHDFHTFCKKEYEEGKEVSSEEVRKLLASMLQLIEVLFNRASPGTMFIVCAGSGNLQGIKQFNAKRDQNMEKLKVLVEKARKGIAFFKFKPHQDSTTNPEY</sequence>
<evidence type="ECO:0000313" key="6">
    <source>
        <dbReference type="EMBL" id="KAI6645884.1"/>
    </source>
</evidence>
<name>A0AAV7JAZ5_9METZ</name>
<evidence type="ECO:0000313" key="7">
    <source>
        <dbReference type="Proteomes" id="UP001165289"/>
    </source>
</evidence>
<dbReference type="GO" id="GO:0005634">
    <property type="term" value="C:nucleus"/>
    <property type="evidence" value="ECO:0007669"/>
    <property type="project" value="UniProtKB-SubCell"/>
</dbReference>
<dbReference type="GO" id="GO:0004527">
    <property type="term" value="F:exonuclease activity"/>
    <property type="evidence" value="ECO:0007669"/>
    <property type="project" value="InterPro"/>
</dbReference>
<organism evidence="6 7">
    <name type="scientific">Oopsacas minuta</name>
    <dbReference type="NCBI Taxonomy" id="111878"/>
    <lineage>
        <taxon>Eukaryota</taxon>
        <taxon>Metazoa</taxon>
        <taxon>Porifera</taxon>
        <taxon>Hexactinellida</taxon>
        <taxon>Hexasterophora</taxon>
        <taxon>Lyssacinosida</taxon>
        <taxon>Leucopsacidae</taxon>
        <taxon>Oopsacas</taxon>
    </lineage>
</organism>
<comment type="subcellular location">
    <subcellularLocation>
        <location evidence="1">Nucleus</location>
    </subcellularLocation>
</comment>
<accession>A0AAV7JAZ5</accession>
<dbReference type="PANTHER" id="PTHR12801:SF115">
    <property type="entry name" value="FI18136P1-RELATED"/>
    <property type="match status" value="1"/>
</dbReference>
<dbReference type="Proteomes" id="UP001165289">
    <property type="component" value="Unassembled WGS sequence"/>
</dbReference>
<evidence type="ECO:0000256" key="3">
    <source>
        <dbReference type="ARBA" id="ARBA00022722"/>
    </source>
</evidence>
<dbReference type="EMBL" id="JAKMXF010000365">
    <property type="protein sequence ID" value="KAI6645884.1"/>
    <property type="molecule type" value="Genomic_DNA"/>
</dbReference>
<dbReference type="InterPro" id="IPR012337">
    <property type="entry name" value="RNaseH-like_sf"/>
</dbReference>
<evidence type="ECO:0000256" key="4">
    <source>
        <dbReference type="ARBA" id="ARBA00022801"/>
    </source>
</evidence>
<comment type="similarity">
    <text evidence="2">Belongs to the REXO1/REXO3 family.</text>
</comment>
<dbReference type="AlphaFoldDB" id="A0AAV7JAZ5"/>
<evidence type="ECO:0000256" key="2">
    <source>
        <dbReference type="ARBA" id="ARBA00006357"/>
    </source>
</evidence>
<proteinExistence type="inferred from homology"/>
<dbReference type="InterPro" id="IPR036397">
    <property type="entry name" value="RNaseH_sf"/>
</dbReference>
<keyword evidence="7" id="KW-1185">Reference proteome</keyword>
<protein>
    <submittedName>
        <fullName evidence="6">Small RNA degrading nuclease 5-like</fullName>
    </submittedName>
</protein>